<name>A0ABX8V1M0_9BURK</name>
<reference evidence="2 3" key="1">
    <citation type="submission" date="2021-07" db="EMBL/GenBank/DDBJ databases">
        <title>Paraburkholderia edwinii protects Aspergillus sp. from phenazines by acting as a toxin sponge.</title>
        <authorList>
            <person name="Dahlstrom K.M."/>
            <person name="Newman D.K."/>
        </authorList>
    </citation>
    <scope>NUCLEOTIDE SEQUENCE [LARGE SCALE GENOMIC DNA]</scope>
    <source>
        <strain evidence="2 3">Pe01</strain>
    </source>
</reference>
<accession>A0ABX8V1M0</accession>
<protein>
    <recommendedName>
        <fullName evidence="4">PilJ/NarX-like methyl-accepting chemotaxis transducer</fullName>
    </recommendedName>
</protein>
<dbReference type="Proteomes" id="UP000826462">
    <property type="component" value="Chromosome 2"/>
</dbReference>
<evidence type="ECO:0000313" key="3">
    <source>
        <dbReference type="Proteomes" id="UP000826462"/>
    </source>
</evidence>
<organism evidence="2 3">
    <name type="scientific">Paraburkholderia edwinii</name>
    <dbReference type="NCBI Taxonomy" id="2861782"/>
    <lineage>
        <taxon>Bacteria</taxon>
        <taxon>Pseudomonadati</taxon>
        <taxon>Pseudomonadota</taxon>
        <taxon>Betaproteobacteria</taxon>
        <taxon>Burkholderiales</taxon>
        <taxon>Burkholderiaceae</taxon>
        <taxon>Paraburkholderia</taxon>
    </lineage>
</organism>
<dbReference type="EMBL" id="CP080096">
    <property type="protein sequence ID" value="QYD72953.1"/>
    <property type="molecule type" value="Genomic_DNA"/>
</dbReference>
<evidence type="ECO:0000313" key="2">
    <source>
        <dbReference type="EMBL" id="QYD72953.1"/>
    </source>
</evidence>
<keyword evidence="1" id="KW-0812">Transmembrane</keyword>
<evidence type="ECO:0000256" key="1">
    <source>
        <dbReference type="SAM" id="Phobius"/>
    </source>
</evidence>
<keyword evidence="1" id="KW-1133">Transmembrane helix</keyword>
<sequence length="294" mass="32343">MSQLLSLIHRVPDVVWSGIVASLITVLGVLVTNIGLSRRHREQLAHSASESELKRRHDASESTLQRKMQLRRDVYIPAVEGVMSAVEALGAGHDPLQATADLSRRYTDSVAKIAKLNVVARPDTVQAIGELLHTMQTLQLTLVPKRVVIDQLQAQVASLSRAVSRAVHAHGKWVEAQTALLYEGPPTPARWKFVVGQIDFAQRQVDEWNQKHVATVRDLQAATLDHVKVFIGGQPAFSKASMDANIAIRSELALDEGDTEMLRAMLVQHSEKAYQKLLDALGSMEASHQPTTAK</sequence>
<keyword evidence="1" id="KW-0472">Membrane</keyword>
<dbReference type="RefSeq" id="WP_219802444.1">
    <property type="nucleotide sequence ID" value="NZ_CP080096.1"/>
</dbReference>
<keyword evidence="3" id="KW-1185">Reference proteome</keyword>
<evidence type="ECO:0008006" key="4">
    <source>
        <dbReference type="Google" id="ProtNLM"/>
    </source>
</evidence>
<gene>
    <name evidence="2" type="ORF">KZJ38_25065</name>
</gene>
<proteinExistence type="predicted"/>
<feature type="transmembrane region" description="Helical" evidence="1">
    <location>
        <begin position="14"/>
        <end position="36"/>
    </location>
</feature>